<dbReference type="OrthoDB" id="9990906at2759"/>
<dbReference type="Proteomes" id="UP000749559">
    <property type="component" value="Unassembled WGS sequence"/>
</dbReference>
<dbReference type="PANTHER" id="PTHR46641:SF25">
    <property type="entry name" value="CNMAMIDE RECEPTOR-RELATED"/>
    <property type="match status" value="1"/>
</dbReference>
<dbReference type="InterPro" id="IPR000276">
    <property type="entry name" value="GPCR_Rhodpsn"/>
</dbReference>
<evidence type="ECO:0000256" key="3">
    <source>
        <dbReference type="ARBA" id="ARBA00022989"/>
    </source>
</evidence>
<keyword evidence="5" id="KW-0807">Transducer</keyword>
<dbReference type="PROSITE" id="PS00237">
    <property type="entry name" value="G_PROTEIN_RECEP_F1_1"/>
    <property type="match status" value="1"/>
</dbReference>
<dbReference type="GO" id="GO:0016020">
    <property type="term" value="C:membrane"/>
    <property type="evidence" value="ECO:0007669"/>
    <property type="project" value="UniProtKB-SubCell"/>
</dbReference>
<dbReference type="AlphaFoldDB" id="A0A8J1TXR3"/>
<comment type="subcellular location">
    <subcellularLocation>
        <location evidence="1">Membrane</location>
    </subcellularLocation>
</comment>
<dbReference type="PROSITE" id="PS50262">
    <property type="entry name" value="G_PROTEIN_RECEP_F1_2"/>
    <property type="match status" value="1"/>
</dbReference>
<dbReference type="InterPro" id="IPR052954">
    <property type="entry name" value="GPCR-Ligand_Int"/>
</dbReference>
<keyword evidence="7" id="KW-1185">Reference proteome</keyword>
<evidence type="ECO:0000256" key="5">
    <source>
        <dbReference type="RuleBase" id="RU000688"/>
    </source>
</evidence>
<dbReference type="GO" id="GO:0004930">
    <property type="term" value="F:G protein-coupled receptor activity"/>
    <property type="evidence" value="ECO:0007669"/>
    <property type="project" value="UniProtKB-KW"/>
</dbReference>
<evidence type="ECO:0000256" key="2">
    <source>
        <dbReference type="ARBA" id="ARBA00022692"/>
    </source>
</evidence>
<evidence type="ECO:0000256" key="1">
    <source>
        <dbReference type="ARBA" id="ARBA00004370"/>
    </source>
</evidence>
<dbReference type="PANTHER" id="PTHR46641">
    <property type="entry name" value="FMRFAMIDE RECEPTOR-RELATED"/>
    <property type="match status" value="1"/>
</dbReference>
<comment type="caution">
    <text evidence="6">The sequence shown here is derived from an EMBL/GenBank/DDBJ whole genome shotgun (WGS) entry which is preliminary data.</text>
</comment>
<dbReference type="InterPro" id="IPR017452">
    <property type="entry name" value="GPCR_Rhodpsn_7TM"/>
</dbReference>
<dbReference type="EMBL" id="CAIIXF020000010">
    <property type="protein sequence ID" value="CAH1796908.1"/>
    <property type="molecule type" value="Genomic_DNA"/>
</dbReference>
<dbReference type="SUPFAM" id="SSF81321">
    <property type="entry name" value="Family A G protein-coupled receptor-like"/>
    <property type="match status" value="1"/>
</dbReference>
<keyword evidence="4" id="KW-0472">Membrane</keyword>
<dbReference type="Gene3D" id="1.20.1070.10">
    <property type="entry name" value="Rhodopsin 7-helix transmembrane proteins"/>
    <property type="match status" value="2"/>
</dbReference>
<comment type="similarity">
    <text evidence="5">Belongs to the G-protein coupled receptor 1 family.</text>
</comment>
<evidence type="ECO:0000256" key="4">
    <source>
        <dbReference type="ARBA" id="ARBA00023136"/>
    </source>
</evidence>
<evidence type="ECO:0000313" key="6">
    <source>
        <dbReference type="EMBL" id="CAH1796908.1"/>
    </source>
</evidence>
<gene>
    <name evidence="6" type="ORF">OFUS_LOCUS21269</name>
</gene>
<keyword evidence="3" id="KW-1133">Transmembrane helix</keyword>
<evidence type="ECO:0000313" key="7">
    <source>
        <dbReference type="Proteomes" id="UP000749559"/>
    </source>
</evidence>
<keyword evidence="5" id="KW-0675">Receptor</keyword>
<keyword evidence="2 5" id="KW-0812">Transmembrane</keyword>
<sequence length="632" mass="72234">MRHVFSVDTNDIPVNDTIQCKGIISEVYTSKMSHASNIEIRNLTTEELYSSIEKLAKDYQTYKIGEAINCYLLPMIIPLGLVGNILSLMVMVQLHNRRVKMCRYLAIMAITDTITLLIGVFYWTVTCIQSRNVSSLECKLEVYFLHLGTTYSVFVIVAMTCDRFTAIKAPFKRYMCMKECKLRVILTGGFLFLVVYNLPHLWTTSVMANGIFCEGASTVDTVSRVFSWANICLAVLFPFFVLLALNVTIILEVRKSRRFFQCFGAVNIGSTGSLYSRHSQRQVHIEQGINLQRYKRTKCNKPNDCPTKERYEMQRIVESDDEGNIDINLGDQKGVLELNMTEHINHLKENEVTTDITRGCIKGNKEINIISDINRPDSSNGHVDLQNHTLEFNELQPNLQSLDTDRNGLKEKCLDSKDDLLYLQRKTSKMPRTPRYTREKNHNYKVSGHIPKSLGEFTNGQENKHHATPLLLESTNKTEKGKETCPKIITEHEPPDSPIQLFSNHVSPPPSPSTSLPNHHTHGADHGHRNRDAQLTFMLLAVTFTFLVLSLPQYLRYIIYAILDKHASPEVYATYMLIYHITNKLFFTNASVNFYLYCLSGSRFRNDIRNIFSRRKACYVSCRSSVISNSGK</sequence>
<name>A0A8J1TXR3_OWEFU</name>
<keyword evidence="5" id="KW-0297">G-protein coupled receptor</keyword>
<organism evidence="6 7">
    <name type="scientific">Owenia fusiformis</name>
    <name type="common">Polychaete worm</name>
    <dbReference type="NCBI Taxonomy" id="6347"/>
    <lineage>
        <taxon>Eukaryota</taxon>
        <taxon>Metazoa</taxon>
        <taxon>Spiralia</taxon>
        <taxon>Lophotrochozoa</taxon>
        <taxon>Annelida</taxon>
        <taxon>Polychaeta</taxon>
        <taxon>Sedentaria</taxon>
        <taxon>Canalipalpata</taxon>
        <taxon>Sabellida</taxon>
        <taxon>Oweniida</taxon>
        <taxon>Oweniidae</taxon>
        <taxon>Owenia</taxon>
    </lineage>
</organism>
<accession>A0A8J1TXR3</accession>
<dbReference type="PRINTS" id="PR00237">
    <property type="entry name" value="GPCRRHODOPSN"/>
</dbReference>
<dbReference type="Pfam" id="PF00001">
    <property type="entry name" value="7tm_1"/>
    <property type="match status" value="1"/>
</dbReference>
<reference evidence="6" key="1">
    <citation type="submission" date="2022-03" db="EMBL/GenBank/DDBJ databases">
        <authorList>
            <person name="Martin C."/>
        </authorList>
    </citation>
    <scope>NUCLEOTIDE SEQUENCE</scope>
</reference>
<protein>
    <submittedName>
        <fullName evidence="6">Uncharacterized protein</fullName>
    </submittedName>
</protein>
<proteinExistence type="inferred from homology"/>